<dbReference type="Proteomes" id="UP000186176">
    <property type="component" value="Unassembled WGS sequence"/>
</dbReference>
<name>A0A1J4MM01_9CRYT</name>
<dbReference type="RefSeq" id="XP_028875248.1">
    <property type="nucleotide sequence ID" value="XM_029019841.1"/>
</dbReference>
<dbReference type="OrthoDB" id="339461at2759"/>
<comment type="caution">
    <text evidence="1">The sequence shown here is derived from an EMBL/GenBank/DDBJ whole genome shotgun (WGS) entry which is preliminary data.</text>
</comment>
<keyword evidence="2" id="KW-1185">Reference proteome</keyword>
<dbReference type="GeneID" id="39979620"/>
<organism evidence="1 2">
    <name type="scientific">Cryptosporidium ubiquitum</name>
    <dbReference type="NCBI Taxonomy" id="857276"/>
    <lineage>
        <taxon>Eukaryota</taxon>
        <taxon>Sar</taxon>
        <taxon>Alveolata</taxon>
        <taxon>Apicomplexa</taxon>
        <taxon>Conoidasida</taxon>
        <taxon>Coccidia</taxon>
        <taxon>Eucoccidiorida</taxon>
        <taxon>Eimeriorina</taxon>
        <taxon>Cryptosporidiidae</taxon>
        <taxon>Cryptosporidium</taxon>
    </lineage>
</organism>
<protein>
    <submittedName>
        <fullName evidence="1">Uncharacterized protein</fullName>
    </submittedName>
</protein>
<reference evidence="1 2" key="1">
    <citation type="submission" date="2016-10" db="EMBL/GenBank/DDBJ databases">
        <title>Reductive evolution of mitochondrial metabolism and differential evolution of invasion-related proteins in Cryptosporidium.</title>
        <authorList>
            <person name="Liu S."/>
            <person name="Roellig D.M."/>
            <person name="Guo Y."/>
            <person name="Li N."/>
            <person name="Frace M.A."/>
            <person name="Tang K."/>
            <person name="Zhang L."/>
            <person name="Feng Y."/>
            <person name="Xiao L."/>
        </authorList>
    </citation>
    <scope>NUCLEOTIDE SEQUENCE [LARGE SCALE GENOMIC DNA]</scope>
    <source>
        <strain evidence="1">39726</strain>
    </source>
</reference>
<evidence type="ECO:0000313" key="1">
    <source>
        <dbReference type="EMBL" id="OII74028.1"/>
    </source>
</evidence>
<dbReference type="AlphaFoldDB" id="A0A1J4MM01"/>
<dbReference type="EMBL" id="LRBP01000013">
    <property type="protein sequence ID" value="OII74028.1"/>
    <property type="molecule type" value="Genomic_DNA"/>
</dbReference>
<gene>
    <name evidence="1" type="ORF">cubi_02830</name>
</gene>
<sequence length="84" mass="10312">MKEKNLIFRNYKPRSKCFTVFEEPSTKFQKVMSKIQEEKIDCELNDMIPLERDYNFDIKRDFEYITRELELKNEEAILKLANRK</sequence>
<evidence type="ECO:0000313" key="2">
    <source>
        <dbReference type="Proteomes" id="UP000186176"/>
    </source>
</evidence>
<dbReference type="VEuPathDB" id="CryptoDB:cubi_02830"/>
<accession>A0A1J4MM01</accession>
<proteinExistence type="predicted"/>